<feature type="region of interest" description="Disordered" evidence="7">
    <location>
        <begin position="1284"/>
        <end position="1344"/>
    </location>
</feature>
<evidence type="ECO:0000256" key="2">
    <source>
        <dbReference type="ARBA" id="ARBA00022692"/>
    </source>
</evidence>
<dbReference type="EMBL" id="JAWDGP010000218">
    <property type="protein sequence ID" value="KAK3802697.1"/>
    <property type="molecule type" value="Genomic_DNA"/>
</dbReference>
<feature type="transmembrane region" description="Helical" evidence="8">
    <location>
        <begin position="1019"/>
        <end position="1040"/>
    </location>
</feature>
<feature type="region of interest" description="Disordered" evidence="7">
    <location>
        <begin position="129"/>
        <end position="175"/>
    </location>
</feature>
<feature type="transmembrane region" description="Helical" evidence="8">
    <location>
        <begin position="1047"/>
        <end position="1067"/>
    </location>
</feature>
<accession>A0AAE1EDA2</accession>
<evidence type="ECO:0000256" key="6">
    <source>
        <dbReference type="ARBA" id="ARBA00038046"/>
    </source>
</evidence>
<keyword evidence="5" id="KW-0325">Glycoprotein</keyword>
<comment type="subcellular location">
    <subcellularLocation>
        <location evidence="1">Membrane</location>
        <topology evidence="1">Multi-pass membrane protein</topology>
    </subcellularLocation>
</comment>
<feature type="transmembrane region" description="Helical" evidence="8">
    <location>
        <begin position="658"/>
        <end position="678"/>
    </location>
</feature>
<feature type="compositionally biased region" description="Polar residues" evidence="7">
    <location>
        <begin position="1284"/>
        <end position="1315"/>
    </location>
</feature>
<dbReference type="InterPro" id="IPR052081">
    <property type="entry name" value="Dispatched_Hh_regulator"/>
</dbReference>
<gene>
    <name evidence="10" type="ORF">RRG08_001960</name>
</gene>
<sequence>MGRYARVLSHYPYVILVVVLVAVSACLVFTLTVGHGLDFNDPLAGFEPRGTELSDRLVTFENLVKNVGAKTNLLPFATHIQPASGKHEPVARLQTSHLFHPAQAHPDPVPTMPDGGPLLRDYLVKQNSRGYSQQSSIGQDQHRNNQRKVVGAGSIRQRRGRRNGRKERARWSKRLKKSKDWPMVERLSSQTFTVNVMGDAPQSETNSTEPKLRSFCGVPDKSYARLVVASSQGRSILNKEDLLAMCRLEATYFRSWPAYEEVCMRDESDGHCCPSWSLANYVALLASRDRCEDVTSEDVTSVHVLLSQCAPFFHNFSLGPNCAGRHTKEEWFFSPHHPARPCPGVPEICKKYNAVYHILHFLSDSSFMYPDTSSHIPSPAHAVSIGRTESMLKYSTIFLPVAAGSHAVNLFNHLESLPRTVQGITVVGAHFGAKYSLFERYLVADSFWIGLACAVIFLSMWIYTSSLFVTTATFMSMFWAVEVAYFLYTFVFKIKFFPYMNMVTLIVMVGIGADDLFIYCKVWHLAKAEKNNGVLEKIVSDTLRHTALSMLVTSLTSAAAFYANYVSDITSIRCFSVFAGTCIVINFVLAVTWLPASVMVHERWLRCCSGLSDHYMGASTSACSRVVTLPYKVYFLLSDWSRIFFEKLLPCLVIRFRVVWIIVFGGLWIASVVIIFYYPRLKLPNSRKFQMFASDHLSERYDFKFGDKFDFERTKDRDDAPVFPITVVWGLSASDTGDPLNPYDKGHLTFDPDFDMTTPDAQKWLLDFCLRLRSTEFYVHVPGIRLTDCFMENFVTGWMKQSCRDDNTECCNQTRFPFPRAVLMRCLAEYIPELRATPGVHYNSYTPGPRFYNGRISAFFVQFLSNHTFSHSYSDVESFYNKVNNWVESEMQLAPKEMRGGWFVSHLHFYDLQSSLALGTPLALGVSLSVVALVAFFTTLNVLVSIYALLAVGGAISTTLAALVLMGWTLDILESVVITVAVGLAVDMTLHFGVAFRLAPDTGREMRVVSSLGRMGSPVSMAAATTMLAGGFMMPSTVLAYRKFGTFLLLLVSLAWLYAAFFFQALLRIAGPHGGFGQFHWPIMDCCSPGRSRERVDKTVYSMSESTLSSSSTSAREHSHGHNYVYTQELEPLTGRERLGRNPSSRHYCHKHHHLSSQTQSTNCKDGSPVVSSSERRRSAYRPRLQSNHHHHHHCHHQHKDHGHPHHHHHLQNTHSRPRLKSDYIQVSTTVEVLPKSMANQNEVNIPVFTNSSPSSSLLHGALEPVSTIKDSSKDDISNLGGATSLTSSTHDQVNSLSASNDHVTSTSLSQTLDITPSNSSTLSPSPHHDRLSSSDLSEVSDPKPASIDCEAIMDAVPAHPSTAQLELVPHTQPLTVS</sequence>
<dbReference type="InterPro" id="IPR053958">
    <property type="entry name" value="HMGCR/SNAP/NPC1-like_SSD"/>
</dbReference>
<dbReference type="PANTHER" id="PTHR45951">
    <property type="entry name" value="PROTEIN DISPATCHED-RELATED"/>
    <property type="match status" value="1"/>
</dbReference>
<evidence type="ECO:0000256" key="4">
    <source>
        <dbReference type="ARBA" id="ARBA00023136"/>
    </source>
</evidence>
<feature type="compositionally biased region" description="Basic residues" evidence="7">
    <location>
        <begin position="156"/>
        <end position="175"/>
    </location>
</feature>
<comment type="caution">
    <text evidence="10">The sequence shown here is derived from an EMBL/GenBank/DDBJ whole genome shotgun (WGS) entry which is preliminary data.</text>
</comment>
<proteinExistence type="inferred from homology"/>
<dbReference type="GO" id="GO:0007224">
    <property type="term" value="P:smoothened signaling pathway"/>
    <property type="evidence" value="ECO:0007669"/>
    <property type="project" value="TreeGrafter"/>
</dbReference>
<comment type="similarity">
    <text evidence="6">Belongs to the dispatched family.</text>
</comment>
<keyword evidence="3 8" id="KW-1133">Transmembrane helix</keyword>
<feature type="region of interest" description="Disordered" evidence="7">
    <location>
        <begin position="1107"/>
        <end position="1220"/>
    </location>
</feature>
<feature type="transmembrane region" description="Helical" evidence="8">
    <location>
        <begin position="577"/>
        <end position="596"/>
    </location>
</feature>
<organism evidence="10 11">
    <name type="scientific">Elysia crispata</name>
    <name type="common">lettuce slug</name>
    <dbReference type="NCBI Taxonomy" id="231223"/>
    <lineage>
        <taxon>Eukaryota</taxon>
        <taxon>Metazoa</taxon>
        <taxon>Spiralia</taxon>
        <taxon>Lophotrochozoa</taxon>
        <taxon>Mollusca</taxon>
        <taxon>Gastropoda</taxon>
        <taxon>Heterobranchia</taxon>
        <taxon>Euthyneura</taxon>
        <taxon>Panpulmonata</taxon>
        <taxon>Sacoglossa</taxon>
        <taxon>Placobranchoidea</taxon>
        <taxon>Plakobranchidae</taxon>
        <taxon>Elysia</taxon>
    </lineage>
</organism>
<feature type="transmembrane region" description="Helical" evidence="8">
    <location>
        <begin position="977"/>
        <end position="999"/>
    </location>
</feature>
<dbReference type="Proteomes" id="UP001283361">
    <property type="component" value="Unassembled WGS sequence"/>
</dbReference>
<dbReference type="GO" id="GO:0016020">
    <property type="term" value="C:membrane"/>
    <property type="evidence" value="ECO:0007669"/>
    <property type="project" value="UniProtKB-SubCell"/>
</dbReference>
<evidence type="ECO:0000256" key="7">
    <source>
        <dbReference type="SAM" id="MobiDB-lite"/>
    </source>
</evidence>
<feature type="domain" description="SSD" evidence="9">
    <location>
        <begin position="909"/>
        <end position="1069"/>
    </location>
</feature>
<feature type="transmembrane region" description="Helical" evidence="8">
    <location>
        <begin position="441"/>
        <end position="462"/>
    </location>
</feature>
<dbReference type="Gene3D" id="1.20.1640.10">
    <property type="entry name" value="Multidrug efflux transporter AcrB transmembrane domain"/>
    <property type="match status" value="2"/>
</dbReference>
<keyword evidence="2 8" id="KW-0812">Transmembrane</keyword>
<evidence type="ECO:0000313" key="10">
    <source>
        <dbReference type="EMBL" id="KAK3802697.1"/>
    </source>
</evidence>
<dbReference type="Pfam" id="PF12349">
    <property type="entry name" value="Sterol-sensing"/>
    <property type="match status" value="1"/>
</dbReference>
<evidence type="ECO:0000259" key="9">
    <source>
        <dbReference type="PROSITE" id="PS50156"/>
    </source>
</evidence>
<feature type="compositionally biased region" description="Polar residues" evidence="7">
    <location>
        <begin position="1156"/>
        <end position="1165"/>
    </location>
</feature>
<feature type="compositionally biased region" description="Polar residues" evidence="7">
    <location>
        <begin position="129"/>
        <end position="139"/>
    </location>
</feature>
<reference evidence="10" key="1">
    <citation type="journal article" date="2023" name="G3 (Bethesda)">
        <title>A reference genome for the long-term kleptoplast-retaining sea slug Elysia crispata morphotype clarki.</title>
        <authorList>
            <person name="Eastman K.E."/>
            <person name="Pendleton A.L."/>
            <person name="Shaikh M.A."/>
            <person name="Suttiyut T."/>
            <person name="Ogas R."/>
            <person name="Tomko P."/>
            <person name="Gavelis G."/>
            <person name="Widhalm J.R."/>
            <person name="Wisecaver J.H."/>
        </authorList>
    </citation>
    <scope>NUCLEOTIDE SEQUENCE</scope>
    <source>
        <strain evidence="10">ECLA1</strain>
    </source>
</reference>
<dbReference type="GO" id="GO:0022857">
    <property type="term" value="F:transmembrane transporter activity"/>
    <property type="evidence" value="ECO:0007669"/>
    <property type="project" value="TreeGrafter"/>
</dbReference>
<feature type="transmembrane region" description="Helical" evidence="8">
    <location>
        <begin position="916"/>
        <end position="938"/>
    </location>
</feature>
<feature type="transmembrane region" description="Helical" evidence="8">
    <location>
        <begin position="12"/>
        <end position="33"/>
    </location>
</feature>
<dbReference type="SUPFAM" id="SSF82866">
    <property type="entry name" value="Multidrug efflux transporter AcrB transmembrane domain"/>
    <property type="match status" value="2"/>
</dbReference>
<feature type="domain" description="SSD" evidence="9">
    <location>
        <begin position="492"/>
        <end position="600"/>
    </location>
</feature>
<dbReference type="PROSITE" id="PS50156">
    <property type="entry name" value="SSD"/>
    <property type="match status" value="2"/>
</dbReference>
<keyword evidence="11" id="KW-1185">Reference proteome</keyword>
<evidence type="ECO:0000256" key="5">
    <source>
        <dbReference type="ARBA" id="ARBA00023180"/>
    </source>
</evidence>
<keyword evidence="4 8" id="KW-0472">Membrane</keyword>
<evidence type="ECO:0000256" key="8">
    <source>
        <dbReference type="SAM" id="Phobius"/>
    </source>
</evidence>
<feature type="compositionally biased region" description="Basic residues" evidence="7">
    <location>
        <begin position="1187"/>
        <end position="1219"/>
    </location>
</feature>
<name>A0AAE1EDA2_9GAST</name>
<dbReference type="InterPro" id="IPR000731">
    <property type="entry name" value="SSD"/>
</dbReference>
<evidence type="ECO:0000313" key="11">
    <source>
        <dbReference type="Proteomes" id="UP001283361"/>
    </source>
</evidence>
<protein>
    <recommendedName>
        <fullName evidence="9">SSD domain-containing protein</fullName>
    </recommendedName>
</protein>
<evidence type="ECO:0000256" key="3">
    <source>
        <dbReference type="ARBA" id="ARBA00022989"/>
    </source>
</evidence>
<dbReference type="PROSITE" id="PS51257">
    <property type="entry name" value="PROKAR_LIPOPROTEIN"/>
    <property type="match status" value="1"/>
</dbReference>
<feature type="compositionally biased region" description="Low complexity" evidence="7">
    <location>
        <begin position="1316"/>
        <end position="1326"/>
    </location>
</feature>
<feature type="region of interest" description="Disordered" evidence="7">
    <location>
        <begin position="101"/>
        <end position="120"/>
    </location>
</feature>
<evidence type="ECO:0000256" key="1">
    <source>
        <dbReference type="ARBA" id="ARBA00004141"/>
    </source>
</evidence>
<feature type="transmembrane region" description="Helical" evidence="8">
    <location>
        <begin position="546"/>
        <end position="565"/>
    </location>
</feature>
<dbReference type="PANTHER" id="PTHR45951:SF3">
    <property type="entry name" value="PROTEIN DISPATCHED"/>
    <property type="match status" value="1"/>
</dbReference>
<feature type="transmembrane region" description="Helical" evidence="8">
    <location>
        <begin position="944"/>
        <end position="965"/>
    </location>
</feature>